<dbReference type="AlphaFoldDB" id="A0A225DTV4"/>
<sequence>MANGGAPHDVPAALVPPDLWVPNTPLWVQLDVDLRVVRVWRRVVLVEG</sequence>
<reference evidence="2" key="1">
    <citation type="submission" date="2017-06" db="EMBL/GenBank/DDBJ databases">
        <title>Genome analysis of Fimbriiglobus ruber SP5, the first member of the order Planctomycetales with confirmed chitinolytic capability.</title>
        <authorList>
            <person name="Ravin N.V."/>
            <person name="Rakitin A.L."/>
            <person name="Ivanova A.A."/>
            <person name="Beletsky A.V."/>
            <person name="Kulichevskaya I.S."/>
            <person name="Mardanov A.V."/>
            <person name="Dedysh S.N."/>
        </authorList>
    </citation>
    <scope>NUCLEOTIDE SEQUENCE [LARGE SCALE GENOMIC DNA]</scope>
    <source>
        <strain evidence="2">SP5</strain>
    </source>
</reference>
<comment type="caution">
    <text evidence="1">The sequence shown here is derived from an EMBL/GenBank/DDBJ whole genome shotgun (WGS) entry which is preliminary data.</text>
</comment>
<dbReference type="EMBL" id="NIDE01000008">
    <property type="protein sequence ID" value="OWK40619.1"/>
    <property type="molecule type" value="Genomic_DNA"/>
</dbReference>
<organism evidence="1 2">
    <name type="scientific">Fimbriiglobus ruber</name>
    <dbReference type="NCBI Taxonomy" id="1908690"/>
    <lineage>
        <taxon>Bacteria</taxon>
        <taxon>Pseudomonadati</taxon>
        <taxon>Planctomycetota</taxon>
        <taxon>Planctomycetia</taxon>
        <taxon>Gemmatales</taxon>
        <taxon>Gemmataceae</taxon>
        <taxon>Fimbriiglobus</taxon>
    </lineage>
</organism>
<proteinExistence type="predicted"/>
<keyword evidence="2" id="KW-1185">Reference proteome</keyword>
<dbReference type="Proteomes" id="UP000214646">
    <property type="component" value="Unassembled WGS sequence"/>
</dbReference>
<evidence type="ECO:0000313" key="2">
    <source>
        <dbReference type="Proteomes" id="UP000214646"/>
    </source>
</evidence>
<accession>A0A225DTV4</accession>
<protein>
    <submittedName>
        <fullName evidence="1">Uncharacterized protein</fullName>
    </submittedName>
</protein>
<name>A0A225DTV4_9BACT</name>
<gene>
    <name evidence="1" type="ORF">FRUB_05538</name>
</gene>
<evidence type="ECO:0000313" key="1">
    <source>
        <dbReference type="EMBL" id="OWK40619.1"/>
    </source>
</evidence>